<keyword evidence="3" id="KW-1133">Transmembrane helix</keyword>
<dbReference type="CDD" id="cd00054">
    <property type="entry name" value="EGF_CA"/>
    <property type="match status" value="1"/>
</dbReference>
<dbReference type="EMBL" id="JAIWYP010000008">
    <property type="protein sequence ID" value="KAH3782421.1"/>
    <property type="molecule type" value="Genomic_DNA"/>
</dbReference>
<feature type="domain" description="EGF-like calcium-binding" evidence="4">
    <location>
        <begin position="44"/>
        <end position="91"/>
    </location>
</feature>
<dbReference type="Proteomes" id="UP000828390">
    <property type="component" value="Unassembled WGS sequence"/>
</dbReference>
<dbReference type="InterPro" id="IPR049883">
    <property type="entry name" value="NOTCH1_EGF-like"/>
</dbReference>
<organism evidence="5 6">
    <name type="scientific">Dreissena polymorpha</name>
    <name type="common">Zebra mussel</name>
    <name type="synonym">Mytilus polymorpha</name>
    <dbReference type="NCBI Taxonomy" id="45954"/>
    <lineage>
        <taxon>Eukaryota</taxon>
        <taxon>Metazoa</taxon>
        <taxon>Spiralia</taxon>
        <taxon>Lophotrochozoa</taxon>
        <taxon>Mollusca</taxon>
        <taxon>Bivalvia</taxon>
        <taxon>Autobranchia</taxon>
        <taxon>Heteroconchia</taxon>
        <taxon>Euheterodonta</taxon>
        <taxon>Imparidentia</taxon>
        <taxon>Neoheterodontei</taxon>
        <taxon>Myida</taxon>
        <taxon>Dreissenoidea</taxon>
        <taxon>Dreissenidae</taxon>
        <taxon>Dreissena</taxon>
    </lineage>
</organism>
<reference evidence="5" key="2">
    <citation type="submission" date="2020-11" db="EMBL/GenBank/DDBJ databases">
        <authorList>
            <person name="McCartney M.A."/>
            <person name="Auch B."/>
            <person name="Kono T."/>
            <person name="Mallez S."/>
            <person name="Becker A."/>
            <person name="Gohl D.M."/>
            <person name="Silverstein K.A.T."/>
            <person name="Koren S."/>
            <person name="Bechman K.B."/>
            <person name="Herman A."/>
            <person name="Abrahante J.E."/>
            <person name="Garbe J."/>
        </authorList>
    </citation>
    <scope>NUCLEOTIDE SEQUENCE</scope>
    <source>
        <strain evidence="5">Duluth1</strain>
        <tissue evidence="5">Whole animal</tissue>
    </source>
</reference>
<dbReference type="AlphaFoldDB" id="A0A9D4INN7"/>
<dbReference type="InterPro" id="IPR001881">
    <property type="entry name" value="EGF-like_Ca-bd_dom"/>
</dbReference>
<comment type="caution">
    <text evidence="5">The sequence shown here is derived from an EMBL/GenBank/DDBJ whole genome shotgun (WGS) entry which is preliminary data.</text>
</comment>
<dbReference type="SUPFAM" id="SSF57196">
    <property type="entry name" value="EGF/Laminin"/>
    <property type="match status" value="1"/>
</dbReference>
<keyword evidence="2" id="KW-1015">Disulfide bond</keyword>
<name>A0A9D4INN7_DREPO</name>
<evidence type="ECO:0000313" key="6">
    <source>
        <dbReference type="Proteomes" id="UP000828390"/>
    </source>
</evidence>
<dbReference type="InterPro" id="IPR018097">
    <property type="entry name" value="EGF_Ca-bd_CS"/>
</dbReference>
<evidence type="ECO:0000259" key="4">
    <source>
        <dbReference type="SMART" id="SM00179"/>
    </source>
</evidence>
<evidence type="ECO:0000256" key="3">
    <source>
        <dbReference type="SAM" id="Phobius"/>
    </source>
</evidence>
<feature type="transmembrane region" description="Helical" evidence="3">
    <location>
        <begin position="158"/>
        <end position="182"/>
    </location>
</feature>
<protein>
    <recommendedName>
        <fullName evidence="4">EGF-like calcium-binding domain-containing protein</fullName>
    </recommendedName>
</protein>
<proteinExistence type="predicted"/>
<keyword evidence="1" id="KW-0245">EGF-like domain</keyword>
<evidence type="ECO:0000256" key="2">
    <source>
        <dbReference type="ARBA" id="ARBA00023157"/>
    </source>
</evidence>
<sequence length="291" mass="33066">MWTNAPTITTILADTEEAVPILSAVSFATVSMKRNGPKSPCNIDVNECLQSEVCEKTQMCINTKGSYICESQPSWTRNNSVTDNSLHGSCDNCSQCMRTHCKCPESVTCPTCPTSAEIVTHSNKDSVGNYICESHPSWTGNNSVTDNKDILAVLPDRILVYVLFGLLCLMLLIIILLSCQLCHRTRERSRKRNFKAPEQLRTSFGLQRLHVAKSTVESLFNIVTSEQVKRDTPFIPPLLWEKKRGLWESDVRFYFHGHEELFLMREAFKIYDDNMFATAWIASCILESFRY</sequence>
<keyword evidence="3" id="KW-0812">Transmembrane</keyword>
<evidence type="ECO:0000256" key="1">
    <source>
        <dbReference type="ARBA" id="ARBA00022536"/>
    </source>
</evidence>
<dbReference type="PROSITE" id="PS01187">
    <property type="entry name" value="EGF_CA"/>
    <property type="match status" value="1"/>
</dbReference>
<keyword evidence="3" id="KW-0472">Membrane</keyword>
<evidence type="ECO:0000313" key="5">
    <source>
        <dbReference type="EMBL" id="KAH3782421.1"/>
    </source>
</evidence>
<dbReference type="SMART" id="SM00179">
    <property type="entry name" value="EGF_CA"/>
    <property type="match status" value="1"/>
</dbReference>
<reference evidence="5" key="1">
    <citation type="journal article" date="2019" name="bioRxiv">
        <title>The Genome of the Zebra Mussel, Dreissena polymorpha: A Resource for Invasive Species Research.</title>
        <authorList>
            <person name="McCartney M.A."/>
            <person name="Auch B."/>
            <person name="Kono T."/>
            <person name="Mallez S."/>
            <person name="Zhang Y."/>
            <person name="Obille A."/>
            <person name="Becker A."/>
            <person name="Abrahante J.E."/>
            <person name="Garbe J."/>
            <person name="Badalamenti J.P."/>
            <person name="Herman A."/>
            <person name="Mangelson H."/>
            <person name="Liachko I."/>
            <person name="Sullivan S."/>
            <person name="Sone E.D."/>
            <person name="Koren S."/>
            <person name="Silverstein K.A.T."/>
            <person name="Beckman K.B."/>
            <person name="Gohl D.M."/>
        </authorList>
    </citation>
    <scope>NUCLEOTIDE SEQUENCE</scope>
    <source>
        <strain evidence="5">Duluth1</strain>
        <tissue evidence="5">Whole animal</tissue>
    </source>
</reference>
<dbReference type="Pfam" id="PF07645">
    <property type="entry name" value="EGF_CA"/>
    <property type="match status" value="1"/>
</dbReference>
<accession>A0A9D4INN7</accession>
<dbReference type="GO" id="GO:0005509">
    <property type="term" value="F:calcium ion binding"/>
    <property type="evidence" value="ECO:0007669"/>
    <property type="project" value="InterPro"/>
</dbReference>
<dbReference type="Gene3D" id="2.10.25.10">
    <property type="entry name" value="Laminin"/>
    <property type="match status" value="1"/>
</dbReference>
<keyword evidence="6" id="KW-1185">Reference proteome</keyword>
<gene>
    <name evidence="5" type="ORF">DPMN_160336</name>
</gene>